<sequence length="416" mass="47132">MIDCRPARPGGKTASRVTTPLLVLVFLAVLAAPALAGPVLPGTIVLSPQVLYETRQKILRRDPAVKPAYEQLLREADRALKSPVRSVADKPTIERGRDGLDYVSLSPYWWPDPEQRDGLPYLRRDGERNPEADSDAYDRKRMARMAADVETLALAHYLGSNELYAIKAAAMLRAWFIDRTTRMNPHMEHAQVRPGTADGSPTGIIETRDLIRVADAARLLEPSRAWTRVDARKLSEWFAAYTDWLMHSDKGREEARAENNHGTWFDAQVAVFAVFSGDVQLARAVVGTAERRRIVRQILPGGSMPRELKRTRSRHYTFFNLEAFAVLAAVGEGLHIDLWNWRDTVGSSIREALDFAAPYLDPEKEWPHGPTGEFRPEEHIRLLRRATLVFKDEKYLDFLKDLPPKTVETHRSTLCH</sequence>
<feature type="domain" description="Alginate lyase" evidence="3">
    <location>
        <begin position="89"/>
        <end position="366"/>
    </location>
</feature>
<organism evidence="4 5">
    <name type="scientific">Pseudodesulfovibrio portus</name>
    <dbReference type="NCBI Taxonomy" id="231439"/>
    <lineage>
        <taxon>Bacteria</taxon>
        <taxon>Pseudomonadati</taxon>
        <taxon>Thermodesulfobacteriota</taxon>
        <taxon>Desulfovibrionia</taxon>
        <taxon>Desulfovibrionales</taxon>
        <taxon>Desulfovibrionaceae</taxon>
    </lineage>
</organism>
<dbReference type="RefSeq" id="WP_264983587.1">
    <property type="nucleotide sequence ID" value="NZ_AP026708.1"/>
</dbReference>
<evidence type="ECO:0000259" key="3">
    <source>
        <dbReference type="Pfam" id="PF05426"/>
    </source>
</evidence>
<dbReference type="InterPro" id="IPR008929">
    <property type="entry name" value="Chondroitin_lyas"/>
</dbReference>
<evidence type="ECO:0000256" key="1">
    <source>
        <dbReference type="ARBA" id="ARBA00022729"/>
    </source>
</evidence>
<protein>
    <recommendedName>
        <fullName evidence="3">Alginate lyase domain-containing protein</fullName>
    </recommendedName>
</protein>
<dbReference type="Gene3D" id="1.50.10.100">
    <property type="entry name" value="Chondroitin AC/alginate lyase"/>
    <property type="match status" value="1"/>
</dbReference>
<keyword evidence="5" id="KW-1185">Reference proteome</keyword>
<proteinExistence type="predicted"/>
<reference evidence="4" key="1">
    <citation type="submission" date="2022-08" db="EMBL/GenBank/DDBJ databases">
        <title>Genome Sequence of the sulphate-reducing bacterium, Pseudodesulfovibrio portus JCM14722.</title>
        <authorList>
            <person name="Kondo R."/>
            <person name="Kataoka T."/>
        </authorList>
    </citation>
    <scope>NUCLEOTIDE SEQUENCE</scope>
    <source>
        <strain evidence="4">JCM 14722</strain>
    </source>
</reference>
<dbReference type="Pfam" id="PF05426">
    <property type="entry name" value="Alginate_lyase"/>
    <property type="match status" value="1"/>
</dbReference>
<dbReference type="InterPro" id="IPR008397">
    <property type="entry name" value="Alginate_lyase_dom"/>
</dbReference>
<evidence type="ECO:0000256" key="2">
    <source>
        <dbReference type="ARBA" id="ARBA00023239"/>
    </source>
</evidence>
<evidence type="ECO:0000313" key="4">
    <source>
        <dbReference type="EMBL" id="BDQ33529.1"/>
    </source>
</evidence>
<evidence type="ECO:0000313" key="5">
    <source>
        <dbReference type="Proteomes" id="UP001061361"/>
    </source>
</evidence>
<name>A0ABM8AQ57_9BACT</name>
<gene>
    <name evidence="4" type="ORF">JCM14722_10710</name>
</gene>
<dbReference type="Proteomes" id="UP001061361">
    <property type="component" value="Chromosome"/>
</dbReference>
<dbReference type="SUPFAM" id="SSF48230">
    <property type="entry name" value="Chondroitin AC/alginate lyase"/>
    <property type="match status" value="1"/>
</dbReference>
<accession>A0ABM8AQ57</accession>
<keyword evidence="2" id="KW-0456">Lyase</keyword>
<dbReference type="EMBL" id="AP026708">
    <property type="protein sequence ID" value="BDQ33529.1"/>
    <property type="molecule type" value="Genomic_DNA"/>
</dbReference>
<keyword evidence="1" id="KW-0732">Signal</keyword>